<dbReference type="InterPro" id="IPR000515">
    <property type="entry name" value="MetI-like"/>
</dbReference>
<name>A0A953NB77_9BURK</name>
<dbReference type="Pfam" id="PF00528">
    <property type="entry name" value="BPD_transp_1"/>
    <property type="match status" value="1"/>
</dbReference>
<comment type="similarity">
    <text evidence="7">Belongs to the binding-protein-dependent transport system permease family.</text>
</comment>
<evidence type="ECO:0000313" key="10">
    <source>
        <dbReference type="Proteomes" id="UP000739565"/>
    </source>
</evidence>
<feature type="transmembrane region" description="Helical" evidence="7">
    <location>
        <begin position="67"/>
        <end position="86"/>
    </location>
</feature>
<dbReference type="PANTHER" id="PTHR30151:SF0">
    <property type="entry name" value="ABC TRANSPORTER PERMEASE PROTEIN MJ0413-RELATED"/>
    <property type="match status" value="1"/>
</dbReference>
<evidence type="ECO:0000256" key="3">
    <source>
        <dbReference type="ARBA" id="ARBA00022475"/>
    </source>
</evidence>
<keyword evidence="10" id="KW-1185">Reference proteome</keyword>
<comment type="caution">
    <text evidence="9">The sequence shown here is derived from an EMBL/GenBank/DDBJ whole genome shotgun (WGS) entry which is preliminary data.</text>
</comment>
<evidence type="ECO:0000256" key="6">
    <source>
        <dbReference type="ARBA" id="ARBA00023136"/>
    </source>
</evidence>
<evidence type="ECO:0000313" key="9">
    <source>
        <dbReference type="EMBL" id="MBZ1351298.1"/>
    </source>
</evidence>
<reference evidence="9" key="1">
    <citation type="submission" date="2021-07" db="EMBL/GenBank/DDBJ databases">
        <title>New genus and species of the family Alcaligenaceae.</title>
        <authorList>
            <person name="Hahn M.W."/>
        </authorList>
    </citation>
    <scope>NUCLEOTIDE SEQUENCE</scope>
    <source>
        <strain evidence="9">LF4-65</strain>
    </source>
</reference>
<evidence type="ECO:0000256" key="1">
    <source>
        <dbReference type="ARBA" id="ARBA00004651"/>
    </source>
</evidence>
<dbReference type="CDD" id="cd06261">
    <property type="entry name" value="TM_PBP2"/>
    <property type="match status" value="1"/>
</dbReference>
<dbReference type="SUPFAM" id="SSF161098">
    <property type="entry name" value="MetI-like"/>
    <property type="match status" value="1"/>
</dbReference>
<comment type="subcellular location">
    <subcellularLocation>
        <location evidence="1 7">Cell membrane</location>
        <topology evidence="1 7">Multi-pass membrane protein</topology>
    </subcellularLocation>
</comment>
<evidence type="ECO:0000259" key="8">
    <source>
        <dbReference type="PROSITE" id="PS50928"/>
    </source>
</evidence>
<evidence type="ECO:0000256" key="2">
    <source>
        <dbReference type="ARBA" id="ARBA00022448"/>
    </source>
</evidence>
<keyword evidence="5 7" id="KW-1133">Transmembrane helix</keyword>
<keyword evidence="4 7" id="KW-0812">Transmembrane</keyword>
<dbReference type="Gene3D" id="1.10.3720.10">
    <property type="entry name" value="MetI-like"/>
    <property type="match status" value="1"/>
</dbReference>
<dbReference type="PANTHER" id="PTHR30151">
    <property type="entry name" value="ALKANE SULFONATE ABC TRANSPORTER-RELATED, MEMBRANE SUBUNIT"/>
    <property type="match status" value="1"/>
</dbReference>
<keyword evidence="3" id="KW-1003">Cell membrane</keyword>
<feature type="transmembrane region" description="Helical" evidence="7">
    <location>
        <begin position="170"/>
        <end position="197"/>
    </location>
</feature>
<protein>
    <submittedName>
        <fullName evidence="9">ABC transporter permease</fullName>
    </submittedName>
</protein>
<evidence type="ECO:0000256" key="5">
    <source>
        <dbReference type="ARBA" id="ARBA00022989"/>
    </source>
</evidence>
<dbReference type="GO" id="GO:0005886">
    <property type="term" value="C:plasma membrane"/>
    <property type="evidence" value="ECO:0007669"/>
    <property type="project" value="UniProtKB-SubCell"/>
</dbReference>
<feature type="transmembrane region" description="Helical" evidence="7">
    <location>
        <begin position="9"/>
        <end position="28"/>
    </location>
</feature>
<gene>
    <name evidence="9" type="ORF">KZZ10_11635</name>
</gene>
<proteinExistence type="inferred from homology"/>
<dbReference type="PROSITE" id="PS50928">
    <property type="entry name" value="ABC_TM1"/>
    <property type="match status" value="1"/>
</dbReference>
<feature type="domain" description="ABC transmembrane type-1" evidence="8">
    <location>
        <begin position="60"/>
        <end position="240"/>
    </location>
</feature>
<dbReference type="GO" id="GO:0055085">
    <property type="term" value="P:transmembrane transport"/>
    <property type="evidence" value="ECO:0007669"/>
    <property type="project" value="InterPro"/>
</dbReference>
<feature type="transmembrane region" description="Helical" evidence="7">
    <location>
        <begin position="217"/>
        <end position="236"/>
    </location>
</feature>
<evidence type="ECO:0000256" key="7">
    <source>
        <dbReference type="RuleBase" id="RU363032"/>
    </source>
</evidence>
<feature type="transmembrane region" description="Helical" evidence="7">
    <location>
        <begin position="98"/>
        <end position="120"/>
    </location>
</feature>
<feature type="transmembrane region" description="Helical" evidence="7">
    <location>
        <begin position="126"/>
        <end position="149"/>
    </location>
</feature>
<keyword evidence="2 7" id="KW-0813">Transport</keyword>
<accession>A0A953NB77</accession>
<dbReference type="InterPro" id="IPR035906">
    <property type="entry name" value="MetI-like_sf"/>
</dbReference>
<dbReference type="RefSeq" id="WP_259661705.1">
    <property type="nucleotide sequence ID" value="NZ_JAHXRI010000010.1"/>
</dbReference>
<dbReference type="Proteomes" id="UP000739565">
    <property type="component" value="Unassembled WGS sequence"/>
</dbReference>
<sequence length="252" mass="28022">MIKSIFRSLVIWSISGAIFLFFWQLLLANQWVNPDLVPSVGGVLSAAEKILFSAAFHKHLYATLEHLAVGFVIAVPAGVTIGILIAESRYWGQVLKPIIYLVFSIPKTVFLPMFILAFGIGLFQKVAFGIFSTIFIILICTFAAVDSVKSDHLKVARAFGASRMQIATRVYLPSMAPILLEAVRLGMIFNVTGIILAEMYASKVGLGQMIANWGENFMLKELGAGILIISVATILFNETIQWFEMKFEHWRE</sequence>
<dbReference type="AlphaFoldDB" id="A0A953NB77"/>
<organism evidence="9 10">
    <name type="scientific">Zwartia hollandica</name>
    <dbReference type="NCBI Taxonomy" id="324606"/>
    <lineage>
        <taxon>Bacteria</taxon>
        <taxon>Pseudomonadati</taxon>
        <taxon>Pseudomonadota</taxon>
        <taxon>Betaproteobacteria</taxon>
        <taxon>Burkholderiales</taxon>
        <taxon>Alcaligenaceae</taxon>
        <taxon>Zwartia</taxon>
    </lineage>
</organism>
<keyword evidence="6 7" id="KW-0472">Membrane</keyword>
<dbReference type="EMBL" id="JAHXRI010000010">
    <property type="protein sequence ID" value="MBZ1351298.1"/>
    <property type="molecule type" value="Genomic_DNA"/>
</dbReference>
<evidence type="ECO:0000256" key="4">
    <source>
        <dbReference type="ARBA" id="ARBA00022692"/>
    </source>
</evidence>